<evidence type="ECO:0000256" key="1">
    <source>
        <dbReference type="ARBA" id="ARBA00005417"/>
    </source>
</evidence>
<dbReference type="GO" id="GO:0055085">
    <property type="term" value="P:transmembrane transport"/>
    <property type="evidence" value="ECO:0007669"/>
    <property type="project" value="InterPro"/>
</dbReference>
<evidence type="ECO:0000313" key="7">
    <source>
        <dbReference type="Proteomes" id="UP000006683"/>
    </source>
</evidence>
<keyword evidence="2" id="KW-0813">Transport</keyword>
<evidence type="ECO:0000256" key="3">
    <source>
        <dbReference type="ARBA" id="ARBA00022741"/>
    </source>
</evidence>
<evidence type="ECO:0000256" key="2">
    <source>
        <dbReference type="ARBA" id="ARBA00022448"/>
    </source>
</evidence>
<dbReference type="Proteomes" id="UP000006683">
    <property type="component" value="Chromosome"/>
</dbReference>
<dbReference type="PROSITE" id="PS00211">
    <property type="entry name" value="ABC_TRANSPORTER_1"/>
    <property type="match status" value="1"/>
</dbReference>
<accession>E1SPI2</accession>
<dbReference type="STRING" id="550540.Fbal_3603"/>
<dbReference type="GO" id="GO:0016020">
    <property type="term" value="C:membrane"/>
    <property type="evidence" value="ECO:0007669"/>
    <property type="project" value="InterPro"/>
</dbReference>
<dbReference type="PANTHER" id="PTHR42734:SF17">
    <property type="entry name" value="METAL TRANSPORT SYSTEM ATP-BINDING PROTEIN TM_0124-RELATED"/>
    <property type="match status" value="1"/>
</dbReference>
<dbReference type="EMBL" id="CP002209">
    <property type="protein sequence ID" value="ADN77799.1"/>
    <property type="molecule type" value="Genomic_DNA"/>
</dbReference>
<evidence type="ECO:0000256" key="4">
    <source>
        <dbReference type="ARBA" id="ARBA00022840"/>
    </source>
</evidence>
<dbReference type="OrthoDB" id="9802264at2"/>
<dbReference type="GO" id="GO:0016887">
    <property type="term" value="F:ATP hydrolysis activity"/>
    <property type="evidence" value="ECO:0007669"/>
    <property type="project" value="InterPro"/>
</dbReference>
<dbReference type="PANTHER" id="PTHR42734">
    <property type="entry name" value="METAL TRANSPORT SYSTEM ATP-BINDING PROTEIN TM_0124-RELATED"/>
    <property type="match status" value="1"/>
</dbReference>
<keyword evidence="4" id="KW-0067">ATP-binding</keyword>
<dbReference type="CDD" id="cd03225">
    <property type="entry name" value="ABC_cobalt_CbiO_domain1"/>
    <property type="match status" value="1"/>
</dbReference>
<dbReference type="InterPro" id="IPR003593">
    <property type="entry name" value="AAA+_ATPase"/>
</dbReference>
<comment type="similarity">
    <text evidence="1">Belongs to the ABC transporter superfamily.</text>
</comment>
<name>E1SPI2_FERBD</name>
<keyword evidence="3" id="KW-0547">Nucleotide-binding</keyword>
<feature type="domain" description="ABC transporter" evidence="5">
    <location>
        <begin position="3"/>
        <end position="225"/>
    </location>
</feature>
<dbReference type="Pfam" id="PF00005">
    <property type="entry name" value="ABC_tran"/>
    <property type="match status" value="1"/>
</dbReference>
<dbReference type="InterPro" id="IPR027417">
    <property type="entry name" value="P-loop_NTPase"/>
</dbReference>
<sequence>MQLTATALEMRFDQRLLFRIPELVLTGHQRIWLKGPNGVGKTTLMKVLAGLARPTRGKVRLDGAPSRRWRRDGSPLGQVVYLHQSPYLFDGSVWDNLAYGLNHLALSVNERDERIREALSLARLDHLTERPAQVLSGGERQRLALARAWVLNPRFLLLDEPSANLDPDSLRLITEMVDQLYQQGCGLIITSHQQTELTDRCEEHWILENQGLVCLREADQEEARA</sequence>
<dbReference type="AlphaFoldDB" id="E1SPI2"/>
<dbReference type="eggNOG" id="COG1122">
    <property type="taxonomic scope" value="Bacteria"/>
</dbReference>
<proteinExistence type="inferred from homology"/>
<dbReference type="PROSITE" id="PS50893">
    <property type="entry name" value="ABC_TRANSPORTER_2"/>
    <property type="match status" value="1"/>
</dbReference>
<dbReference type="RefSeq" id="WP_013347105.1">
    <property type="nucleotide sequence ID" value="NC_014541.1"/>
</dbReference>
<dbReference type="InterPro" id="IPR003439">
    <property type="entry name" value="ABC_transporter-like_ATP-bd"/>
</dbReference>
<dbReference type="GO" id="GO:0005524">
    <property type="term" value="F:ATP binding"/>
    <property type="evidence" value="ECO:0007669"/>
    <property type="project" value="UniProtKB-KW"/>
</dbReference>
<organism evidence="6 7">
    <name type="scientific">Ferrimonas balearica (strain DSM 9799 / CCM 4581 / KCTC 23876 / PAT)</name>
    <dbReference type="NCBI Taxonomy" id="550540"/>
    <lineage>
        <taxon>Bacteria</taxon>
        <taxon>Pseudomonadati</taxon>
        <taxon>Pseudomonadota</taxon>
        <taxon>Gammaproteobacteria</taxon>
        <taxon>Alteromonadales</taxon>
        <taxon>Ferrimonadaceae</taxon>
        <taxon>Ferrimonas</taxon>
    </lineage>
</organism>
<dbReference type="HOGENOM" id="CLU_000604_1_22_6"/>
<evidence type="ECO:0000259" key="5">
    <source>
        <dbReference type="PROSITE" id="PS50893"/>
    </source>
</evidence>
<dbReference type="GeneID" id="67183807"/>
<dbReference type="SMART" id="SM00382">
    <property type="entry name" value="AAA"/>
    <property type="match status" value="1"/>
</dbReference>
<dbReference type="KEGG" id="fbl:Fbal_3603"/>
<gene>
    <name evidence="6" type="ordered locus">Fbal_3603</name>
</gene>
<dbReference type="InterPro" id="IPR050153">
    <property type="entry name" value="Metal_Ion_Import_ABC"/>
</dbReference>
<dbReference type="InterPro" id="IPR017871">
    <property type="entry name" value="ABC_transporter-like_CS"/>
</dbReference>
<dbReference type="Gene3D" id="3.40.50.300">
    <property type="entry name" value="P-loop containing nucleotide triphosphate hydrolases"/>
    <property type="match status" value="1"/>
</dbReference>
<dbReference type="SUPFAM" id="SSF52540">
    <property type="entry name" value="P-loop containing nucleoside triphosphate hydrolases"/>
    <property type="match status" value="1"/>
</dbReference>
<evidence type="ECO:0000313" key="6">
    <source>
        <dbReference type="EMBL" id="ADN77799.1"/>
    </source>
</evidence>
<reference evidence="6 7" key="1">
    <citation type="journal article" date="2010" name="Stand. Genomic Sci.">
        <title>Complete genome sequence of Ferrimonas balearica type strain (PAT).</title>
        <authorList>
            <person name="Nolan M."/>
            <person name="Sikorski J."/>
            <person name="Davenport K."/>
            <person name="Lucas S."/>
            <person name="Glavina Del Rio T."/>
            <person name="Tice H."/>
            <person name="Cheng J."/>
            <person name="Goodwin L."/>
            <person name="Pitluck S."/>
            <person name="Liolios K."/>
            <person name="Ivanova N."/>
            <person name="Mavromatis K."/>
            <person name="Ovchinnikova G."/>
            <person name="Pati A."/>
            <person name="Chen A."/>
            <person name="Palaniappan K."/>
            <person name="Land M."/>
            <person name="Hauser L."/>
            <person name="Chang Y."/>
            <person name="Jeffries C."/>
            <person name="Tapia R."/>
            <person name="Brettin T."/>
            <person name="Detter J."/>
            <person name="Han C."/>
            <person name="Yasawong M."/>
            <person name="Rohde M."/>
            <person name="Tindall B."/>
            <person name="Goker M."/>
            <person name="Woyke T."/>
            <person name="Bristow J."/>
            <person name="Eisen J."/>
            <person name="Markowitz V."/>
            <person name="Hugenholtz P."/>
            <person name="Kyrpides N."/>
            <person name="Klenk H."/>
            <person name="Lapidus A."/>
        </authorList>
    </citation>
    <scope>NUCLEOTIDE SEQUENCE [LARGE SCALE GENOMIC DNA]</scope>
    <source>
        <strain evidence="7">DSM 9799 / CCM 4581 / KCTC 23876 / PAT</strain>
    </source>
</reference>
<dbReference type="InterPro" id="IPR015856">
    <property type="entry name" value="ABC_transpr_CbiO/EcfA_su"/>
</dbReference>
<protein>
    <submittedName>
        <fullName evidence="6">ABC transporter related protein</fullName>
    </submittedName>
</protein>
<keyword evidence="7" id="KW-1185">Reference proteome</keyword>